<dbReference type="Proteomes" id="UP000597762">
    <property type="component" value="Unassembled WGS sequence"/>
</dbReference>
<feature type="compositionally biased region" description="Low complexity" evidence="1">
    <location>
        <begin position="134"/>
        <end position="144"/>
    </location>
</feature>
<dbReference type="Pfam" id="PF06911">
    <property type="entry name" value="Senescence"/>
    <property type="match status" value="1"/>
</dbReference>
<dbReference type="Gene3D" id="1.20.58.80">
    <property type="entry name" value="Phosphotransferase system, lactose/cellobiose-type IIA subunit"/>
    <property type="match status" value="1"/>
</dbReference>
<dbReference type="PANTHER" id="PTHR21068">
    <property type="entry name" value="SPARTIN"/>
    <property type="match status" value="1"/>
</dbReference>
<dbReference type="PANTHER" id="PTHR21068:SF43">
    <property type="entry name" value="SPARTIN"/>
    <property type="match status" value="1"/>
</dbReference>
<evidence type="ECO:0000256" key="1">
    <source>
        <dbReference type="SAM" id="MobiDB-lite"/>
    </source>
</evidence>
<protein>
    <submittedName>
        <fullName evidence="4">SPG20</fullName>
    </submittedName>
</protein>
<keyword evidence="2" id="KW-1133">Transmembrane helix</keyword>
<feature type="compositionally biased region" description="Low complexity" evidence="1">
    <location>
        <begin position="1"/>
        <end position="14"/>
    </location>
</feature>
<feature type="region of interest" description="Disordered" evidence="1">
    <location>
        <begin position="114"/>
        <end position="144"/>
    </location>
</feature>
<feature type="transmembrane region" description="Helical" evidence="2">
    <location>
        <begin position="705"/>
        <end position="726"/>
    </location>
</feature>
<proteinExistence type="predicted"/>
<dbReference type="InterPro" id="IPR009686">
    <property type="entry name" value="Senescence/spartin_C"/>
</dbReference>
<keyword evidence="2" id="KW-0472">Membrane</keyword>
<comment type="caution">
    <text evidence="4">The sequence shown here is derived from an EMBL/GenBank/DDBJ whole genome shotgun (WGS) entry which is preliminary data.</text>
</comment>
<keyword evidence="2" id="KW-0812">Transmembrane</keyword>
<dbReference type="InterPro" id="IPR045036">
    <property type="entry name" value="Spartin-like"/>
</dbReference>
<keyword evidence="5" id="KW-1185">Reference proteome</keyword>
<organism evidence="4 5">
    <name type="scientific">Acanthosepion pharaonis</name>
    <name type="common">Pharaoh cuttlefish</name>
    <name type="synonym">Sepia pharaonis</name>
    <dbReference type="NCBI Taxonomy" id="158019"/>
    <lineage>
        <taxon>Eukaryota</taxon>
        <taxon>Metazoa</taxon>
        <taxon>Spiralia</taxon>
        <taxon>Lophotrochozoa</taxon>
        <taxon>Mollusca</taxon>
        <taxon>Cephalopoda</taxon>
        <taxon>Coleoidea</taxon>
        <taxon>Decapodiformes</taxon>
        <taxon>Sepiida</taxon>
        <taxon>Sepiina</taxon>
        <taxon>Sepiidae</taxon>
        <taxon>Acanthosepion</taxon>
    </lineage>
</organism>
<dbReference type="GO" id="GO:0051301">
    <property type="term" value="P:cell division"/>
    <property type="evidence" value="ECO:0007669"/>
    <property type="project" value="TreeGrafter"/>
</dbReference>
<evidence type="ECO:0000313" key="4">
    <source>
        <dbReference type="EMBL" id="CAE1281813.1"/>
    </source>
</evidence>
<feature type="transmembrane region" description="Helical" evidence="2">
    <location>
        <begin position="815"/>
        <end position="838"/>
    </location>
</feature>
<feature type="transmembrane region" description="Helical" evidence="2">
    <location>
        <begin position="665"/>
        <end position="685"/>
    </location>
</feature>
<name>A0A812D0I5_ACAPH</name>
<reference evidence="4" key="1">
    <citation type="submission" date="2021-01" db="EMBL/GenBank/DDBJ databases">
        <authorList>
            <person name="Li R."/>
            <person name="Bekaert M."/>
        </authorList>
    </citation>
    <scope>NUCLEOTIDE SEQUENCE</scope>
    <source>
        <strain evidence="4">Farmed</strain>
    </source>
</reference>
<dbReference type="GO" id="GO:0005886">
    <property type="term" value="C:plasma membrane"/>
    <property type="evidence" value="ECO:0007669"/>
    <property type="project" value="TreeGrafter"/>
</dbReference>
<dbReference type="AlphaFoldDB" id="A0A812D0I5"/>
<dbReference type="GO" id="GO:0030514">
    <property type="term" value="P:negative regulation of BMP signaling pathway"/>
    <property type="evidence" value="ECO:0007669"/>
    <property type="project" value="TreeGrafter"/>
</dbReference>
<evidence type="ECO:0000313" key="5">
    <source>
        <dbReference type="Proteomes" id="UP000597762"/>
    </source>
</evidence>
<accession>A0A812D0I5</accession>
<feature type="transmembrane region" description="Helical" evidence="2">
    <location>
        <begin position="583"/>
        <end position="602"/>
    </location>
</feature>
<feature type="region of interest" description="Disordered" evidence="1">
    <location>
        <begin position="1"/>
        <end position="23"/>
    </location>
</feature>
<dbReference type="EMBL" id="CAHIKZ030002136">
    <property type="protein sequence ID" value="CAE1281813.1"/>
    <property type="molecule type" value="Genomic_DNA"/>
</dbReference>
<feature type="transmembrane region" description="Helical" evidence="2">
    <location>
        <begin position="622"/>
        <end position="644"/>
    </location>
</feature>
<dbReference type="OrthoDB" id="20821at2759"/>
<feature type="domain" description="Senescence" evidence="3">
    <location>
        <begin position="331"/>
        <end position="523"/>
    </location>
</feature>
<gene>
    <name evidence="4" type="ORF">SPHA_43068</name>
</gene>
<evidence type="ECO:0000256" key="2">
    <source>
        <dbReference type="SAM" id="Phobius"/>
    </source>
</evidence>
<feature type="transmembrane region" description="Helical" evidence="2">
    <location>
        <begin position="733"/>
        <end position="755"/>
    </location>
</feature>
<evidence type="ECO:0000259" key="3">
    <source>
        <dbReference type="Pfam" id="PF06911"/>
    </source>
</evidence>
<sequence>MASQQSAQSSRASVPPRPSLPSPLLLKRLQKHYDTAMQLVNDGLCLDENGKSNDAINMYSMSMEEIQKGMNITLDDQQLDNEDRESYRRMMHKLAKTKMQIESRLDMLRLSNTPTLASDGPNMDSPPSYEEVMSSPSSGFSSASNYSNVVNGNRRVSRDATQIFCIPDGVQIFYITADGHITAPSYPNALTINRITPSEESSSDTPPAFLQVGEWVYPMLPGMSPVLHATYGAYIFPDMLAPQEVNVTPARKTSIRISMDGNPCCAVGLILPDTVTQDEKDLFEDLLASMTHYQRQEGPPEYIEVPTYKIPVSVDEGLELEEEKTSTKVAKGIEKVAGFLAWGLGKGAEHGTVLLKKGSKQIISRISPGERKRVDPATQKSVEYLRVATHTAVRVSGYALSKLGDATMAAGRLLAPHIKEHGSKLLPKSVKNNPETASNIDAAVEVAASGIKGFGTVYLGLEAAAKNLARGLTEETVHIVNYKYGCQAAKATENTLYSVGNVAMAANNVGNFGPKAVAKKAVKETDLLHFLSFFFFFPDLLHFLSFFFFFPDLLHFLSFFFFFSRPSTFSFFFFFFFQTFYIFFLFFFFFQTFYIFFLFSFFSRPSTFSFFFLFFPDLLHFLYFYFSFFFQTFYIFFISIFHFFSRPSTFSFFFHFFSRPSTFSFFFLFFPDLLHFLYFYFSFFFPDLLHFLSFSFFSRPSTFSLFLFFIFFQTFYIFFIFFFFFSRPSTFSLFLFFIFFQTFYIFFISICSFFSTPSIFSLSFFFPDLLHFLSLYFSSFFFSSPSTFSFFLFFFFFFQTFSIFFLSIFPYTFSFFFSFSLEFIHFSLFFSKPYIFYFQIMSYL</sequence>